<dbReference type="SUPFAM" id="SSF53383">
    <property type="entry name" value="PLP-dependent transferases"/>
    <property type="match status" value="1"/>
</dbReference>
<feature type="non-terminal residue" evidence="1">
    <location>
        <position position="1"/>
    </location>
</feature>
<evidence type="ECO:0000313" key="2">
    <source>
        <dbReference type="Proteomes" id="UP000567293"/>
    </source>
</evidence>
<dbReference type="Gene3D" id="3.90.1150.10">
    <property type="entry name" value="Aspartate Aminotransferase, domain 1"/>
    <property type="match status" value="1"/>
</dbReference>
<comment type="caution">
    <text evidence="1">The sequence shown here is derived from an EMBL/GenBank/DDBJ whole genome shotgun (WGS) entry which is preliminary data.</text>
</comment>
<dbReference type="AlphaFoldDB" id="A0A7V8NNM7"/>
<protein>
    <submittedName>
        <fullName evidence="1">Cysteine desulfurase NifS</fullName>
    </submittedName>
</protein>
<organism evidence="1 2">
    <name type="scientific">Candidatus Acidiferrum panamense</name>
    <dbReference type="NCBI Taxonomy" id="2741543"/>
    <lineage>
        <taxon>Bacteria</taxon>
        <taxon>Pseudomonadati</taxon>
        <taxon>Acidobacteriota</taxon>
        <taxon>Terriglobia</taxon>
        <taxon>Candidatus Acidiferrales</taxon>
        <taxon>Candidatus Acidiferrum</taxon>
    </lineage>
</organism>
<keyword evidence="2" id="KW-1185">Reference proteome</keyword>
<dbReference type="EMBL" id="JACDQQ010000658">
    <property type="protein sequence ID" value="MBA0084669.1"/>
    <property type="molecule type" value="Genomic_DNA"/>
</dbReference>
<reference evidence="1" key="1">
    <citation type="submission" date="2020-06" db="EMBL/GenBank/DDBJ databases">
        <title>Legume-microbial interactions unlock mineral nutrients during tropical forest succession.</title>
        <authorList>
            <person name="Epihov D.Z."/>
        </authorList>
    </citation>
    <scope>NUCLEOTIDE SEQUENCE [LARGE SCALE GENOMIC DNA]</scope>
    <source>
        <strain evidence="1">Pan2503</strain>
    </source>
</reference>
<evidence type="ECO:0000313" key="1">
    <source>
        <dbReference type="EMBL" id="MBA0084669.1"/>
    </source>
</evidence>
<name>A0A7V8NNM7_9BACT</name>
<dbReference type="InterPro" id="IPR015424">
    <property type="entry name" value="PyrdxlP-dep_Trfase"/>
</dbReference>
<proteinExistence type="predicted"/>
<dbReference type="Proteomes" id="UP000567293">
    <property type="component" value="Unassembled WGS sequence"/>
</dbReference>
<sequence>VLTAIGLPAEEARASLRFSLGRHTTQADVDFALQIIPAVVAQLRQLSPTYPREAAAKT</sequence>
<gene>
    <name evidence="1" type="ORF">HRJ53_06720</name>
</gene>
<dbReference type="InterPro" id="IPR015422">
    <property type="entry name" value="PyrdxlP-dep_Trfase_small"/>
</dbReference>
<accession>A0A7V8NNM7</accession>